<evidence type="ECO:0000313" key="3">
    <source>
        <dbReference type="Proteomes" id="UP001295684"/>
    </source>
</evidence>
<dbReference type="AlphaFoldDB" id="A0AAD1UNW8"/>
<evidence type="ECO:0000256" key="1">
    <source>
        <dbReference type="SAM" id="MobiDB-lite"/>
    </source>
</evidence>
<reference evidence="2" key="1">
    <citation type="submission" date="2023-07" db="EMBL/GenBank/DDBJ databases">
        <authorList>
            <consortium name="AG Swart"/>
            <person name="Singh M."/>
            <person name="Singh A."/>
            <person name="Seah K."/>
            <person name="Emmerich C."/>
        </authorList>
    </citation>
    <scope>NUCLEOTIDE SEQUENCE</scope>
    <source>
        <strain evidence="2">DP1</strain>
    </source>
</reference>
<feature type="compositionally biased region" description="Basic and acidic residues" evidence="1">
    <location>
        <begin position="224"/>
        <end position="233"/>
    </location>
</feature>
<gene>
    <name evidence="2" type="ORF">ECRASSUSDP1_LOCUS12197</name>
</gene>
<sequence length="346" mass="41062">MNQESCFTSAMNQMMTEVYSYMTEIISLYESHPTPPISLTSLVKACEVVNLCNMKHKEIFRHSKSGHVQEFTKTQARFMLIIVKEFFKIKNERPEEFVENYEDALKLSYLQEKYNQHMKQNKVKERQHKSPPRKIIKTRKSSKKRKTRNKKSIYKSYDNVLNIVPQDSGKKHHYSQKILGHSQDKYDRYSEIRHPNDPFPDIRHLSRRNRSKKNKSKRRKLLKSRNESQHKSSNDIQTTRMNPIEEQYLRKSKSTYMNSGWGINPRKFKQVKSKSTLKGRSEMTQDTSPKSRRLVNHKSYQKMKVYKDAIRDTRKRRPFQPQTQIIESDYEESDADSGNWIAGGGL</sequence>
<feature type="compositionally biased region" description="Polar residues" evidence="1">
    <location>
        <begin position="278"/>
        <end position="288"/>
    </location>
</feature>
<feature type="region of interest" description="Disordered" evidence="1">
    <location>
        <begin position="270"/>
        <end position="292"/>
    </location>
</feature>
<evidence type="ECO:0000313" key="2">
    <source>
        <dbReference type="EMBL" id="CAI2370878.1"/>
    </source>
</evidence>
<name>A0AAD1UNW8_EUPCR</name>
<dbReference type="EMBL" id="CAMPGE010012090">
    <property type="protein sequence ID" value="CAI2370878.1"/>
    <property type="molecule type" value="Genomic_DNA"/>
</dbReference>
<feature type="region of interest" description="Disordered" evidence="1">
    <location>
        <begin position="117"/>
        <end position="158"/>
    </location>
</feature>
<dbReference type="Proteomes" id="UP001295684">
    <property type="component" value="Unassembled WGS sequence"/>
</dbReference>
<feature type="compositionally biased region" description="Basic residues" evidence="1">
    <location>
        <begin position="119"/>
        <end position="153"/>
    </location>
</feature>
<feature type="compositionally biased region" description="Basic and acidic residues" evidence="1">
    <location>
        <begin position="190"/>
        <end position="204"/>
    </location>
</feature>
<keyword evidence="3" id="KW-1185">Reference proteome</keyword>
<accession>A0AAD1UNW8</accession>
<feature type="compositionally biased region" description="Basic residues" evidence="1">
    <location>
        <begin position="205"/>
        <end position="223"/>
    </location>
</feature>
<feature type="region of interest" description="Disordered" evidence="1">
    <location>
        <begin position="309"/>
        <end position="346"/>
    </location>
</feature>
<organism evidence="2 3">
    <name type="scientific">Euplotes crassus</name>
    <dbReference type="NCBI Taxonomy" id="5936"/>
    <lineage>
        <taxon>Eukaryota</taxon>
        <taxon>Sar</taxon>
        <taxon>Alveolata</taxon>
        <taxon>Ciliophora</taxon>
        <taxon>Intramacronucleata</taxon>
        <taxon>Spirotrichea</taxon>
        <taxon>Hypotrichia</taxon>
        <taxon>Euplotida</taxon>
        <taxon>Euplotidae</taxon>
        <taxon>Moneuplotes</taxon>
    </lineage>
</organism>
<comment type="caution">
    <text evidence="2">The sequence shown here is derived from an EMBL/GenBank/DDBJ whole genome shotgun (WGS) entry which is preliminary data.</text>
</comment>
<protein>
    <submittedName>
        <fullName evidence="2">Uncharacterized protein</fullName>
    </submittedName>
</protein>
<feature type="region of interest" description="Disordered" evidence="1">
    <location>
        <begin position="190"/>
        <end position="241"/>
    </location>
</feature>
<proteinExistence type="predicted"/>